<dbReference type="Proteomes" id="UP001145114">
    <property type="component" value="Unassembled WGS sequence"/>
</dbReference>
<protein>
    <submittedName>
        <fullName evidence="1">Uncharacterized protein</fullName>
    </submittedName>
</protein>
<evidence type="ECO:0000313" key="2">
    <source>
        <dbReference type="Proteomes" id="UP001145114"/>
    </source>
</evidence>
<accession>A0ACC1HUP4</accession>
<evidence type="ECO:0000313" key="1">
    <source>
        <dbReference type="EMBL" id="KAJ1679997.1"/>
    </source>
</evidence>
<organism evidence="1 2">
    <name type="scientific">Spiromyces aspiralis</name>
    <dbReference type="NCBI Taxonomy" id="68401"/>
    <lineage>
        <taxon>Eukaryota</taxon>
        <taxon>Fungi</taxon>
        <taxon>Fungi incertae sedis</taxon>
        <taxon>Zoopagomycota</taxon>
        <taxon>Kickxellomycotina</taxon>
        <taxon>Kickxellomycetes</taxon>
        <taxon>Kickxellales</taxon>
        <taxon>Kickxellaceae</taxon>
        <taxon>Spiromyces</taxon>
    </lineage>
</organism>
<keyword evidence="2" id="KW-1185">Reference proteome</keyword>
<comment type="caution">
    <text evidence="1">The sequence shown here is derived from an EMBL/GenBank/DDBJ whole genome shotgun (WGS) entry which is preliminary data.</text>
</comment>
<sequence length="265" mass="29606">MLNPRHIANDAGSRLVELPDGDDEMIGLTSGDATKDAAAQLSAPSAPKRYALLTHWEQHKETIRHLYLDEKRPLKEVMEIMERDHRHWGSVKQYKTKLREWRFDIKYKRHQPSRPQRQSGLADRSLASTASPYHPQAHGAQSVNINHLDSLFPAADTGSADAPLFEAPEVDGAIDQIFQGIDAGYPIDSDIQPADANRTIQDLFQSPNAQDADQQQQHSQFADHGYAVEYFFQAPNTLDADDENAADGHSKATDMGDMPNADNIR</sequence>
<proteinExistence type="predicted"/>
<reference evidence="1" key="1">
    <citation type="submission" date="2022-06" db="EMBL/GenBank/DDBJ databases">
        <title>Phylogenomic reconstructions and comparative analyses of Kickxellomycotina fungi.</title>
        <authorList>
            <person name="Reynolds N.K."/>
            <person name="Stajich J.E."/>
            <person name="Barry K."/>
            <person name="Grigoriev I.V."/>
            <person name="Crous P."/>
            <person name="Smith M.E."/>
        </authorList>
    </citation>
    <scope>NUCLEOTIDE SEQUENCE</scope>
    <source>
        <strain evidence="1">RSA 2271</strain>
    </source>
</reference>
<name>A0ACC1HUP4_9FUNG</name>
<dbReference type="EMBL" id="JAMZIH010000083">
    <property type="protein sequence ID" value="KAJ1679997.1"/>
    <property type="molecule type" value="Genomic_DNA"/>
</dbReference>
<gene>
    <name evidence="1" type="ORF">EV182_000898</name>
</gene>